<reference key="2">
    <citation type="submission" date="2011-03" db="EMBL/GenBank/DDBJ databases">
        <title>Complete genome sequence of the thermoacidophilic crenarchaeon Thermoproteus uzoniensis 768-20.</title>
        <authorList>
            <person name="Mardanov A.V."/>
            <person name="Gumerov V.M."/>
            <person name="Beletsky A.V."/>
            <person name="Prokofeva M.I."/>
            <person name="Bonch-Osmolovskaya E.A."/>
            <person name="Ravin N.V."/>
            <person name="Skryabin K.G."/>
        </authorList>
    </citation>
    <scope>NUCLEOTIDE SEQUENCE</scope>
    <source>
        <strain>768-20</strain>
    </source>
</reference>
<dbReference type="STRING" id="999630.TUZN_2205"/>
<organism evidence="1 2">
    <name type="scientific">Thermoproteus uzoniensis (strain 768-20)</name>
    <dbReference type="NCBI Taxonomy" id="999630"/>
    <lineage>
        <taxon>Archaea</taxon>
        <taxon>Thermoproteota</taxon>
        <taxon>Thermoprotei</taxon>
        <taxon>Thermoproteales</taxon>
        <taxon>Thermoproteaceae</taxon>
        <taxon>Thermoproteus</taxon>
    </lineage>
</organism>
<dbReference type="HOGENOM" id="CLU_2550406_0_0_2"/>
<dbReference type="AlphaFoldDB" id="F2L644"/>
<keyword evidence="2" id="KW-1185">Reference proteome</keyword>
<evidence type="ECO:0000313" key="1">
    <source>
        <dbReference type="EMBL" id="AEA13660.1"/>
    </source>
</evidence>
<reference evidence="1 2" key="1">
    <citation type="journal article" date="2011" name="J. Bacteriol.">
        <title>Complete genome sequence of the thermoacidophilic crenarchaeon Thermoproteus uzoniensis 768-20.</title>
        <authorList>
            <person name="Mardanov A.V."/>
            <person name="Gumerov V.M."/>
            <person name="Beletsky A.V."/>
            <person name="Prokofeva M.I."/>
            <person name="Bonch-Osmolovskaya E.A."/>
            <person name="Ravin N.V."/>
            <person name="Skryabin K.G."/>
        </authorList>
    </citation>
    <scope>NUCLEOTIDE SEQUENCE [LARGE SCALE GENOMIC DNA]</scope>
    <source>
        <strain evidence="1 2">768-20</strain>
    </source>
</reference>
<proteinExistence type="predicted"/>
<protein>
    <submittedName>
        <fullName evidence="1">Uncharacterized protein</fullName>
    </submittedName>
</protein>
<dbReference type="EMBL" id="CP002590">
    <property type="protein sequence ID" value="AEA13660.1"/>
    <property type="molecule type" value="Genomic_DNA"/>
</dbReference>
<evidence type="ECO:0000313" key="2">
    <source>
        <dbReference type="Proteomes" id="UP000008138"/>
    </source>
</evidence>
<dbReference type="OrthoDB" id="376033at2157"/>
<accession>F2L644</accession>
<name>F2L644_THEU7</name>
<dbReference type="eggNOG" id="arCOG07420">
    <property type="taxonomic scope" value="Archaea"/>
</dbReference>
<gene>
    <name evidence="1" type="ordered locus">TUZN_2205</name>
</gene>
<sequence length="96" mass="10857">MLKKAWRSVLDVSSARDLAELIRAYRELKRSIEPVLRPIEELRAVLVEPVAGPVRGELKKTLGAVLYNWVTDLGSAKELKGGDLEELYKKIKGHFK</sequence>
<dbReference type="KEGG" id="tuz:TUZN_2205"/>
<dbReference type="Proteomes" id="UP000008138">
    <property type="component" value="Chromosome"/>
</dbReference>